<feature type="compositionally biased region" description="Polar residues" evidence="1">
    <location>
        <begin position="1"/>
        <end position="17"/>
    </location>
</feature>
<dbReference type="Proteomes" id="UP000554482">
    <property type="component" value="Unassembled WGS sequence"/>
</dbReference>
<dbReference type="EMBL" id="JABWDY010007764">
    <property type="protein sequence ID" value="KAF5202682.1"/>
    <property type="molecule type" value="Genomic_DNA"/>
</dbReference>
<gene>
    <name evidence="2" type="ORF">FRX31_007733</name>
</gene>
<evidence type="ECO:0000256" key="1">
    <source>
        <dbReference type="SAM" id="MobiDB-lite"/>
    </source>
</evidence>
<proteinExistence type="predicted"/>
<comment type="caution">
    <text evidence="2">The sequence shown here is derived from an EMBL/GenBank/DDBJ whole genome shotgun (WGS) entry which is preliminary data.</text>
</comment>
<sequence>MFSSLITVLSSPQQQSERTMKHGAAPAPAPARLLISTIVKNVDCRAAACLRMTAKIMLKTLVSSFLTVKAKDKWIMQPQVMLTLFQHDNADRIII</sequence>
<organism evidence="2 3">
    <name type="scientific">Thalictrum thalictroides</name>
    <name type="common">Rue-anemone</name>
    <name type="synonym">Anemone thalictroides</name>
    <dbReference type="NCBI Taxonomy" id="46969"/>
    <lineage>
        <taxon>Eukaryota</taxon>
        <taxon>Viridiplantae</taxon>
        <taxon>Streptophyta</taxon>
        <taxon>Embryophyta</taxon>
        <taxon>Tracheophyta</taxon>
        <taxon>Spermatophyta</taxon>
        <taxon>Magnoliopsida</taxon>
        <taxon>Ranunculales</taxon>
        <taxon>Ranunculaceae</taxon>
        <taxon>Thalictroideae</taxon>
        <taxon>Thalictrum</taxon>
    </lineage>
</organism>
<keyword evidence="3" id="KW-1185">Reference proteome</keyword>
<accession>A0A7J6X2W6</accession>
<dbReference type="AlphaFoldDB" id="A0A7J6X2W6"/>
<protein>
    <submittedName>
        <fullName evidence="2">Uncharacterized protein</fullName>
    </submittedName>
</protein>
<evidence type="ECO:0000313" key="2">
    <source>
        <dbReference type="EMBL" id="KAF5202682.1"/>
    </source>
</evidence>
<evidence type="ECO:0000313" key="3">
    <source>
        <dbReference type="Proteomes" id="UP000554482"/>
    </source>
</evidence>
<feature type="region of interest" description="Disordered" evidence="1">
    <location>
        <begin position="1"/>
        <end position="25"/>
    </location>
</feature>
<reference evidence="2 3" key="1">
    <citation type="submission" date="2020-06" db="EMBL/GenBank/DDBJ databases">
        <title>Transcriptomic and genomic resources for Thalictrum thalictroides and T. hernandezii: Facilitating candidate gene discovery in an emerging model plant lineage.</title>
        <authorList>
            <person name="Arias T."/>
            <person name="Riano-Pachon D.M."/>
            <person name="Di Stilio V.S."/>
        </authorList>
    </citation>
    <scope>NUCLEOTIDE SEQUENCE [LARGE SCALE GENOMIC DNA]</scope>
    <source>
        <strain evidence="3">cv. WT478/WT964</strain>
        <tissue evidence="2">Leaves</tissue>
    </source>
</reference>
<name>A0A7J6X2W6_THATH</name>